<dbReference type="AlphaFoldDB" id="A0A3M8H642"/>
<dbReference type="PANTHER" id="PTHR34820">
    <property type="entry name" value="INNER MEMBRANE PROTEIN YEBZ"/>
    <property type="match status" value="1"/>
</dbReference>
<dbReference type="PANTHER" id="PTHR34820:SF4">
    <property type="entry name" value="INNER MEMBRANE PROTEIN YEBZ"/>
    <property type="match status" value="1"/>
</dbReference>
<proteinExistence type="predicted"/>
<keyword evidence="5 6" id="KW-0472">Membrane</keyword>
<feature type="transmembrane region" description="Helical" evidence="6">
    <location>
        <begin position="179"/>
        <end position="202"/>
    </location>
</feature>
<dbReference type="InterPro" id="IPR008457">
    <property type="entry name" value="Cu-R_CopD_dom"/>
</dbReference>
<feature type="transmembrane region" description="Helical" evidence="6">
    <location>
        <begin position="260"/>
        <end position="277"/>
    </location>
</feature>
<evidence type="ECO:0000256" key="1">
    <source>
        <dbReference type="ARBA" id="ARBA00004651"/>
    </source>
</evidence>
<dbReference type="GO" id="GO:0006825">
    <property type="term" value="P:copper ion transport"/>
    <property type="evidence" value="ECO:0007669"/>
    <property type="project" value="InterPro"/>
</dbReference>
<keyword evidence="4 6" id="KW-1133">Transmembrane helix</keyword>
<keyword evidence="9" id="KW-1185">Reference proteome</keyword>
<evidence type="ECO:0000313" key="8">
    <source>
        <dbReference type="EMBL" id="RNC97863.1"/>
    </source>
</evidence>
<keyword evidence="3 6" id="KW-0812">Transmembrane</keyword>
<evidence type="ECO:0000256" key="3">
    <source>
        <dbReference type="ARBA" id="ARBA00022692"/>
    </source>
</evidence>
<evidence type="ECO:0000256" key="2">
    <source>
        <dbReference type="ARBA" id="ARBA00022475"/>
    </source>
</evidence>
<feature type="transmembrane region" description="Helical" evidence="6">
    <location>
        <begin position="150"/>
        <end position="167"/>
    </location>
</feature>
<accession>A0A3M8H642</accession>
<comment type="caution">
    <text evidence="8">The sequence shown here is derived from an EMBL/GenBank/DDBJ whole genome shotgun (WGS) entry which is preliminary data.</text>
</comment>
<dbReference type="InterPro" id="IPR032694">
    <property type="entry name" value="CopC/D"/>
</dbReference>
<gene>
    <name evidence="8" type="ORF">EC501_13295</name>
</gene>
<name>A0A3M8H642_9BACI</name>
<evidence type="ECO:0000256" key="4">
    <source>
        <dbReference type="ARBA" id="ARBA00022989"/>
    </source>
</evidence>
<evidence type="ECO:0000259" key="7">
    <source>
        <dbReference type="Pfam" id="PF05425"/>
    </source>
</evidence>
<feature type="transmembrane region" description="Helical" evidence="6">
    <location>
        <begin position="308"/>
        <end position="330"/>
    </location>
</feature>
<dbReference type="EMBL" id="RHLQ01000036">
    <property type="protein sequence ID" value="RNC97863.1"/>
    <property type="molecule type" value="Genomic_DNA"/>
</dbReference>
<sequence length="361" mass="40740">MIVLGMISQALLYLCFSLLVGSLILSLIPNNYLPSLRVPKFVLVLSIIGIIIFSFFPVLQILLYLIPNQGLSDTLQSVLLTFEVGKAWFFTFIVSVILLLYITVFDYRIKAFYGYVGIFLSFLLILALGWSSHPSSYEPLWGFIGDTIHFTAVTVWVGTLIVVSWFATNHNNWLNFLKWFTPVAIVCFGMTFVSGLLLMNIVVEDYTNSWLIPYGQSLLMKHLFIIPLIVFALINSIFIRGKVKKDTHFNPLPWVKTESVFLLIIFSATALLGQQSPPRNTNVSNESVSKLFSLFYQGQFQPNMTADLVINTTSMLLLAVAILFLGLMIVSFFKKMPAIMSFLMGVLLVFSLYLSLILSIQ</sequence>
<dbReference type="Pfam" id="PF05425">
    <property type="entry name" value="CopD"/>
    <property type="match status" value="1"/>
</dbReference>
<dbReference type="Proteomes" id="UP000279909">
    <property type="component" value="Unassembled WGS sequence"/>
</dbReference>
<reference evidence="8 9" key="1">
    <citation type="journal article" date="2014" name="Int. J. Syst. Evol. Microbiol.">
        <title>Lysinibacillus halotolerans sp. nov., isolated from saline-alkaline soil.</title>
        <authorList>
            <person name="Kong D."/>
            <person name="Wang Y."/>
            <person name="Zhao B."/>
            <person name="Li Y."/>
            <person name="Song J."/>
            <person name="Zhai Y."/>
            <person name="Zhang C."/>
            <person name="Wang H."/>
            <person name="Chen X."/>
            <person name="Zhao B."/>
            <person name="Ruan Z."/>
        </authorList>
    </citation>
    <scope>NUCLEOTIDE SEQUENCE [LARGE SCALE GENOMIC DNA]</scope>
    <source>
        <strain evidence="8 9">MCCC 1A12703</strain>
    </source>
</reference>
<dbReference type="GO" id="GO:0005886">
    <property type="term" value="C:plasma membrane"/>
    <property type="evidence" value="ECO:0007669"/>
    <property type="project" value="UniProtKB-SubCell"/>
</dbReference>
<evidence type="ECO:0000256" key="5">
    <source>
        <dbReference type="ARBA" id="ARBA00023136"/>
    </source>
</evidence>
<dbReference type="OrthoDB" id="2387346at2"/>
<feature type="transmembrane region" description="Helical" evidence="6">
    <location>
        <begin position="222"/>
        <end position="239"/>
    </location>
</feature>
<keyword evidence="2" id="KW-1003">Cell membrane</keyword>
<comment type="subcellular location">
    <subcellularLocation>
        <location evidence="1">Cell membrane</location>
        <topology evidence="1">Multi-pass membrane protein</topology>
    </subcellularLocation>
</comment>
<feature type="transmembrane region" description="Helical" evidence="6">
    <location>
        <begin position="87"/>
        <end position="105"/>
    </location>
</feature>
<evidence type="ECO:0000256" key="6">
    <source>
        <dbReference type="SAM" id="Phobius"/>
    </source>
</evidence>
<feature type="transmembrane region" description="Helical" evidence="6">
    <location>
        <begin position="112"/>
        <end position="130"/>
    </location>
</feature>
<dbReference type="RefSeq" id="WP_122972791.1">
    <property type="nucleotide sequence ID" value="NZ_RHLQ01000036.1"/>
</dbReference>
<evidence type="ECO:0000313" key="9">
    <source>
        <dbReference type="Proteomes" id="UP000279909"/>
    </source>
</evidence>
<feature type="transmembrane region" description="Helical" evidence="6">
    <location>
        <begin position="6"/>
        <end position="29"/>
    </location>
</feature>
<organism evidence="8 9">
    <name type="scientific">Lysinibacillus halotolerans</name>
    <dbReference type="NCBI Taxonomy" id="1368476"/>
    <lineage>
        <taxon>Bacteria</taxon>
        <taxon>Bacillati</taxon>
        <taxon>Bacillota</taxon>
        <taxon>Bacilli</taxon>
        <taxon>Bacillales</taxon>
        <taxon>Bacillaceae</taxon>
        <taxon>Lysinibacillus</taxon>
    </lineage>
</organism>
<feature type="transmembrane region" description="Helical" evidence="6">
    <location>
        <begin position="342"/>
        <end position="360"/>
    </location>
</feature>
<protein>
    <submittedName>
        <fullName evidence="8">Copper resistance protein CopD</fullName>
    </submittedName>
</protein>
<feature type="domain" description="Copper resistance protein D" evidence="7">
    <location>
        <begin position="176"/>
        <end position="272"/>
    </location>
</feature>
<feature type="transmembrane region" description="Helical" evidence="6">
    <location>
        <begin position="41"/>
        <end position="67"/>
    </location>
</feature>